<keyword evidence="7 10" id="KW-1133">Transmembrane helix</keyword>
<feature type="transmembrane region" description="Helical" evidence="10">
    <location>
        <begin position="24"/>
        <end position="44"/>
    </location>
</feature>
<comment type="similarity">
    <text evidence="2">Belongs to the membrane fusion protein (MFP) (TC 8.A.1) family.</text>
</comment>
<keyword evidence="3" id="KW-0813">Transport</keyword>
<dbReference type="Gene3D" id="2.40.50.100">
    <property type="match status" value="1"/>
</dbReference>
<comment type="caution">
    <text evidence="12">The sequence shown here is derived from an EMBL/GenBank/DDBJ whole genome shotgun (WGS) entry which is preliminary data.</text>
</comment>
<evidence type="ECO:0000256" key="6">
    <source>
        <dbReference type="ARBA" id="ARBA00022692"/>
    </source>
</evidence>
<dbReference type="InterPro" id="IPR050739">
    <property type="entry name" value="MFP"/>
</dbReference>
<dbReference type="RefSeq" id="WP_037442720.1">
    <property type="nucleotide sequence ID" value="NZ_JPEO01000006.1"/>
</dbReference>
<dbReference type="OrthoDB" id="9811754at2"/>
<dbReference type="STRING" id="1515746.HR45_10905"/>
<dbReference type="EMBL" id="JPEO01000006">
    <property type="protein sequence ID" value="KFZ37509.1"/>
    <property type="molecule type" value="Genomic_DNA"/>
</dbReference>
<evidence type="ECO:0000256" key="8">
    <source>
        <dbReference type="ARBA" id="ARBA00023136"/>
    </source>
</evidence>
<evidence type="ECO:0000256" key="7">
    <source>
        <dbReference type="ARBA" id="ARBA00022989"/>
    </source>
</evidence>
<evidence type="ECO:0000256" key="9">
    <source>
        <dbReference type="SAM" id="Coils"/>
    </source>
</evidence>
<dbReference type="GO" id="GO:0005886">
    <property type="term" value="C:plasma membrane"/>
    <property type="evidence" value="ECO:0007669"/>
    <property type="project" value="UniProtKB-SubCell"/>
</dbReference>
<sequence length="396" mass="41774">MSSQEVVEQPFDAASAQSARKKGFTVLVAVIVLAALAATAYWYFIGSRYIATDNAYTATEVAAVTPAVGGIVAKVNVVDTQWVNKGDVLVVIDDSDAKLAFDRATADLALAKRRVQGYIASDEGLAALVAAREADQQRAAAQLTIAQADFARATLDLKRRENLIKSGSVSGEEMSNAKTAFAQAQANLNAAKAAAAQAKANRLSTIGNKKANAAHIIDTTVETNPEVLQAKARFEQAKIDLERTVIHAPVSGIVAQRSVQVGRRVQVGEPLMAVVPVQNMHVDANFKEVELGKLQVGQPVEITADLYGDDVVYHGVVTGVSGGTGSAFSAIPAQNATGNWIKVVQRLPVRIGLDPEELAKHPLHVGLSMEVTIDTAAPLNKDAIAAVADRQLPTEG</sequence>
<dbReference type="Pfam" id="PF25885">
    <property type="entry name" value="HH_EMRA"/>
    <property type="match status" value="1"/>
</dbReference>
<name>A0A094JHK0_9GAMM</name>
<evidence type="ECO:0000256" key="3">
    <source>
        <dbReference type="ARBA" id="ARBA00022448"/>
    </source>
</evidence>
<dbReference type="PANTHER" id="PTHR30386:SF19">
    <property type="entry name" value="MULTIDRUG EXPORT PROTEIN EMRA-RELATED"/>
    <property type="match status" value="1"/>
</dbReference>
<keyword evidence="4" id="KW-1003">Cell membrane</keyword>
<dbReference type="PRINTS" id="PR01490">
    <property type="entry name" value="RTXTOXIND"/>
</dbReference>
<dbReference type="Gene3D" id="2.40.30.170">
    <property type="match status" value="1"/>
</dbReference>
<evidence type="ECO:0000256" key="5">
    <source>
        <dbReference type="ARBA" id="ARBA00022519"/>
    </source>
</evidence>
<dbReference type="Gene3D" id="1.10.287.470">
    <property type="entry name" value="Helix hairpin bin"/>
    <property type="match status" value="2"/>
</dbReference>
<keyword evidence="5" id="KW-0997">Cell inner membrane</keyword>
<keyword evidence="8 10" id="KW-0472">Membrane</keyword>
<feature type="coiled-coil region" evidence="9">
    <location>
        <begin position="174"/>
        <end position="201"/>
    </location>
</feature>
<evidence type="ECO:0000256" key="1">
    <source>
        <dbReference type="ARBA" id="ARBA00004383"/>
    </source>
</evidence>
<dbReference type="GO" id="GO:0015721">
    <property type="term" value="P:bile acid and bile salt transport"/>
    <property type="evidence" value="ECO:0007669"/>
    <property type="project" value="UniProtKB-ARBA"/>
</dbReference>
<proteinExistence type="inferred from homology"/>
<keyword evidence="13" id="KW-1185">Reference proteome</keyword>
<reference evidence="12 13" key="1">
    <citation type="submission" date="2014-06" db="EMBL/GenBank/DDBJ databases">
        <title>Shewanella sp. YQH10.</title>
        <authorList>
            <person name="Liu Y."/>
            <person name="Zeng R."/>
        </authorList>
    </citation>
    <scope>NUCLEOTIDE SEQUENCE [LARGE SCALE GENOMIC DNA]</scope>
    <source>
        <strain evidence="12 13">YQH10</strain>
    </source>
</reference>
<dbReference type="GO" id="GO:1990961">
    <property type="term" value="P:xenobiotic detoxification by transmembrane export across the plasma membrane"/>
    <property type="evidence" value="ECO:0007669"/>
    <property type="project" value="UniProtKB-ARBA"/>
</dbReference>
<evidence type="ECO:0000313" key="12">
    <source>
        <dbReference type="EMBL" id="KFZ37509.1"/>
    </source>
</evidence>
<dbReference type="AlphaFoldDB" id="A0A094JHK0"/>
<gene>
    <name evidence="12" type="ORF">HR45_10905</name>
</gene>
<evidence type="ECO:0000256" key="10">
    <source>
        <dbReference type="SAM" id="Phobius"/>
    </source>
</evidence>
<dbReference type="FunFam" id="2.40.30.170:FF:000003">
    <property type="entry name" value="Multidrug resistance protein A"/>
    <property type="match status" value="1"/>
</dbReference>
<dbReference type="InterPro" id="IPR058633">
    <property type="entry name" value="EmrA/FarA_HH"/>
</dbReference>
<comment type="subcellular location">
    <subcellularLocation>
        <location evidence="1">Cell inner membrane</location>
        <topology evidence="1">Single-pass membrane protein</topology>
        <orientation evidence="1">Periplasmic side</orientation>
    </subcellularLocation>
</comment>
<accession>A0A094JHK0</accession>
<dbReference type="GO" id="GO:0046677">
    <property type="term" value="P:response to antibiotic"/>
    <property type="evidence" value="ECO:0007669"/>
    <property type="project" value="UniProtKB-ARBA"/>
</dbReference>
<dbReference type="Proteomes" id="UP000029264">
    <property type="component" value="Unassembled WGS sequence"/>
</dbReference>
<keyword evidence="9" id="KW-0175">Coiled coil</keyword>
<dbReference type="SUPFAM" id="SSF111369">
    <property type="entry name" value="HlyD-like secretion proteins"/>
    <property type="match status" value="3"/>
</dbReference>
<protein>
    <submittedName>
        <fullName evidence="12">Hemolysin D</fullName>
    </submittedName>
</protein>
<dbReference type="PANTHER" id="PTHR30386">
    <property type="entry name" value="MEMBRANE FUSION SUBUNIT OF EMRAB-TOLC MULTIDRUG EFFLUX PUMP"/>
    <property type="match status" value="1"/>
</dbReference>
<evidence type="ECO:0000256" key="2">
    <source>
        <dbReference type="ARBA" id="ARBA00009477"/>
    </source>
</evidence>
<dbReference type="eggNOG" id="COG1566">
    <property type="taxonomic scope" value="Bacteria"/>
</dbReference>
<evidence type="ECO:0000256" key="4">
    <source>
        <dbReference type="ARBA" id="ARBA00022475"/>
    </source>
</evidence>
<organism evidence="12 13">
    <name type="scientific">Shewanella mangrovi</name>
    <dbReference type="NCBI Taxonomy" id="1515746"/>
    <lineage>
        <taxon>Bacteria</taxon>
        <taxon>Pseudomonadati</taxon>
        <taxon>Pseudomonadota</taxon>
        <taxon>Gammaproteobacteria</taxon>
        <taxon>Alteromonadales</taxon>
        <taxon>Shewanellaceae</taxon>
        <taxon>Shewanella</taxon>
    </lineage>
</organism>
<feature type="domain" description="Multidrug export protein EmrA/FarA alpha-helical hairpin" evidence="11">
    <location>
        <begin position="96"/>
        <end position="244"/>
    </location>
</feature>
<evidence type="ECO:0000313" key="13">
    <source>
        <dbReference type="Proteomes" id="UP000029264"/>
    </source>
</evidence>
<evidence type="ECO:0000259" key="11">
    <source>
        <dbReference type="Pfam" id="PF25885"/>
    </source>
</evidence>
<keyword evidence="6 10" id="KW-0812">Transmembrane</keyword>